<dbReference type="Proteomes" id="UP000597761">
    <property type="component" value="Unassembled WGS sequence"/>
</dbReference>
<protein>
    <submittedName>
        <fullName evidence="1">Uncharacterized protein</fullName>
    </submittedName>
</protein>
<sequence>MPARPAAGDDVVSFRRAVTRKEKSLGGTGPFCQRREAADSGFRGDARRKPLIIAVVLCGGVAGSNAAMFDRGSPARCPQVWRDGCGKGGAGGTITGWEE</sequence>
<proteinExistence type="predicted"/>
<gene>
    <name evidence="1" type="ORF">GCM10011512_16560</name>
</gene>
<keyword evidence="2" id="KW-1185">Reference proteome</keyword>
<dbReference type="EMBL" id="BMJI01000008">
    <property type="protein sequence ID" value="GGC90319.1"/>
    <property type="molecule type" value="Genomic_DNA"/>
</dbReference>
<reference evidence="2" key="1">
    <citation type="journal article" date="2019" name="Int. J. Syst. Evol. Microbiol.">
        <title>The Global Catalogue of Microorganisms (GCM) 10K type strain sequencing project: providing services to taxonomists for standard genome sequencing and annotation.</title>
        <authorList>
            <consortium name="The Broad Institute Genomics Platform"/>
            <consortium name="The Broad Institute Genome Sequencing Center for Infectious Disease"/>
            <person name="Wu L."/>
            <person name="Ma J."/>
        </authorList>
    </citation>
    <scope>NUCLEOTIDE SEQUENCE [LARGE SCALE GENOMIC DNA]</scope>
    <source>
        <strain evidence="2">CGMCC 1.15480</strain>
    </source>
</reference>
<evidence type="ECO:0000313" key="2">
    <source>
        <dbReference type="Proteomes" id="UP000597761"/>
    </source>
</evidence>
<name>A0ABQ1P4U5_9MICC</name>
<accession>A0ABQ1P4U5</accession>
<comment type="caution">
    <text evidence="1">The sequence shown here is derived from an EMBL/GenBank/DDBJ whole genome shotgun (WGS) entry which is preliminary data.</text>
</comment>
<organism evidence="1 2">
    <name type="scientific">Tersicoccus solisilvae</name>
    <dbReference type="NCBI Taxonomy" id="1882339"/>
    <lineage>
        <taxon>Bacteria</taxon>
        <taxon>Bacillati</taxon>
        <taxon>Actinomycetota</taxon>
        <taxon>Actinomycetes</taxon>
        <taxon>Micrococcales</taxon>
        <taxon>Micrococcaceae</taxon>
        <taxon>Tersicoccus</taxon>
    </lineage>
</organism>
<evidence type="ECO:0000313" key="1">
    <source>
        <dbReference type="EMBL" id="GGC90319.1"/>
    </source>
</evidence>